<dbReference type="VEuPathDB" id="FungiDB:CCM_08063"/>
<feature type="compositionally biased region" description="Low complexity" evidence="1">
    <location>
        <begin position="924"/>
        <end position="947"/>
    </location>
</feature>
<evidence type="ECO:0000256" key="1">
    <source>
        <dbReference type="SAM" id="MobiDB-lite"/>
    </source>
</evidence>
<dbReference type="EMBL" id="CP023324">
    <property type="protein sequence ID" value="ATY63655.1"/>
    <property type="molecule type" value="Genomic_DNA"/>
</dbReference>
<organism evidence="2 3">
    <name type="scientific">Cordyceps militaris</name>
    <name type="common">Caterpillar fungus</name>
    <name type="synonym">Clavaria militaris</name>
    <dbReference type="NCBI Taxonomy" id="73501"/>
    <lineage>
        <taxon>Eukaryota</taxon>
        <taxon>Fungi</taxon>
        <taxon>Dikarya</taxon>
        <taxon>Ascomycota</taxon>
        <taxon>Pezizomycotina</taxon>
        <taxon>Sordariomycetes</taxon>
        <taxon>Hypocreomycetidae</taxon>
        <taxon>Hypocreales</taxon>
        <taxon>Cordycipitaceae</taxon>
        <taxon>Cordyceps</taxon>
    </lineage>
</organism>
<reference evidence="2 3" key="1">
    <citation type="journal article" date="2017" name="BMC Genomics">
        <title>Chromosome level assembly and secondary metabolite potential of the parasitic fungus Cordyceps militaris.</title>
        <authorList>
            <person name="Kramer G.J."/>
            <person name="Nodwell J.R."/>
        </authorList>
    </citation>
    <scope>NUCLEOTIDE SEQUENCE [LARGE SCALE GENOMIC DNA]</scope>
    <source>
        <strain evidence="2 3">ATCC 34164</strain>
    </source>
</reference>
<feature type="region of interest" description="Disordered" evidence="1">
    <location>
        <begin position="914"/>
        <end position="971"/>
    </location>
</feature>
<evidence type="ECO:0000313" key="2">
    <source>
        <dbReference type="EMBL" id="ATY63655.1"/>
    </source>
</evidence>
<dbReference type="Proteomes" id="UP000323067">
    <property type="component" value="Chromosome vii"/>
</dbReference>
<feature type="region of interest" description="Disordered" evidence="1">
    <location>
        <begin position="1"/>
        <end position="26"/>
    </location>
</feature>
<dbReference type="InterPro" id="IPR022190">
    <property type="entry name" value="DUF3716"/>
</dbReference>
<dbReference type="OrthoDB" id="4800057at2759"/>
<feature type="region of interest" description="Disordered" evidence="1">
    <location>
        <begin position="624"/>
        <end position="670"/>
    </location>
</feature>
<dbReference type="AlphaFoldDB" id="A0A2H4SKM2"/>
<evidence type="ECO:0000313" key="3">
    <source>
        <dbReference type="Proteomes" id="UP000323067"/>
    </source>
</evidence>
<dbReference type="VEuPathDB" id="FungiDB:A9K55_006967"/>
<protein>
    <submittedName>
        <fullName evidence="2">Uncharacterized protein</fullName>
    </submittedName>
</protein>
<feature type="compositionally biased region" description="Basic and acidic residues" evidence="1">
    <location>
        <begin position="1"/>
        <end position="10"/>
    </location>
</feature>
<gene>
    <name evidence="2" type="ORF">A9K55_006967</name>
</gene>
<accession>A0A2H4SKM2</accession>
<name>A0A2H4SKM2_CORMI</name>
<sequence>MERRDEKSTTDLKNLPMSPLSPARRAEAWDITEDDFWRKNAEQRQQQFSHVSQRWNHNRSSAISSLQCLEADARAFRVTEERLSRELMAIRSQVNLVSEKYNQEVQRLHSIDAQHQMDKQELVGKHEKVERKMNHWFKKERSQDGIHDRQWALPELIDKRPPERQLKLPPLANLHLPREPPKQDDRIVAIIDADGKILDKLQYLGLSNERTTTISARAVLQPIKLRSANRFHEDTRPSIYSFADGKGTGWIACMIQATGVSQKKKCQGCSQKESPFEGCVAVGGHLFPKCGNCEWNGTSCPGLEPLSPSNMLVRGSASLAPLRIRSQSLTSGPSSEYPGHTPSSELEALAAAAQEASLKAYTSHCNPPGIPVSGFKAVNQAPMYDTGRLGPGSALPLPTSSTAGYRRCSKASASSCPTSRQMTPLSFRPIEFAPPKSDEITKESLVLRHNGSFYTFPKCIDGVPVEKISPSHPYWEPKWPDLRTLVEPVLRSWEEKYQSAEEATRRGEAVGNVKYQYGRQVNRGNRILNFLEQGAISPYQLLSKSFMSVGKGSITSYDTLFRLCETVEALANYKTDVEPVDWLRQRLHELILAQGTAFNFSKTIHDFYNDPKLASLRQKSGFKSIGRPSGIKMPRRRAGSADEAMSSAPRARKRRKSPHSYGTASPPADLISEASIADGEADDGPAGKKQKAAAKVLDSLETGEVSDADSWSGAPIAGYDFRIYQIKTRLFTSSEKVTQYWGWVPENNMFEHQVLEGTDPTAWSVHREPIDFSLRLEDVVKISWNLKALRVYLVMSDRQICFEDDKPRGDVMVSFKRANTMRRFIKFCRQEEIELVEETCIFGERCNRSGCQRAMKSPAQGCRNNILYKPHYTSILFTILKTYINTAKMYSAELVYIAPYLMSAEKRREVKRINSAASSRKNSVVDATSASSSAVPSAAPSRAASPAPKKEKKKHDPLRSAVKMSLNSRIL</sequence>
<proteinExistence type="predicted"/>
<dbReference type="Pfam" id="PF12511">
    <property type="entry name" value="DUF3716"/>
    <property type="match status" value="1"/>
</dbReference>